<protein>
    <submittedName>
        <fullName evidence="2">MbtH family protein</fullName>
    </submittedName>
</protein>
<keyword evidence="3" id="KW-1185">Reference proteome</keyword>
<evidence type="ECO:0000313" key="2">
    <source>
        <dbReference type="EMBL" id="MFC0862035.1"/>
    </source>
</evidence>
<dbReference type="InterPro" id="IPR005153">
    <property type="entry name" value="MbtH-like_dom"/>
</dbReference>
<dbReference type="Pfam" id="PF03621">
    <property type="entry name" value="MbtH"/>
    <property type="match status" value="1"/>
</dbReference>
<dbReference type="SMART" id="SM00923">
    <property type="entry name" value="MbtH"/>
    <property type="match status" value="1"/>
</dbReference>
<dbReference type="EMBL" id="JBHMQT010000009">
    <property type="protein sequence ID" value="MFC0862035.1"/>
    <property type="molecule type" value="Genomic_DNA"/>
</dbReference>
<organism evidence="2 3">
    <name type="scientific">Sphaerimonospora cavernae</name>
    <dbReference type="NCBI Taxonomy" id="1740611"/>
    <lineage>
        <taxon>Bacteria</taxon>
        <taxon>Bacillati</taxon>
        <taxon>Actinomycetota</taxon>
        <taxon>Actinomycetes</taxon>
        <taxon>Streptosporangiales</taxon>
        <taxon>Streptosporangiaceae</taxon>
        <taxon>Sphaerimonospora</taxon>
    </lineage>
</organism>
<sequence>MSDAVLRVVVNGEEQYSIWPTDREPPDGWTDTGFVGTRQECLDHIETVWTDLRPLRARDRRRGTAVAVPRSE</sequence>
<comment type="caution">
    <text evidence="2">The sequence shown here is derived from an EMBL/GenBank/DDBJ whole genome shotgun (WGS) entry which is preliminary data.</text>
</comment>
<dbReference type="PANTHER" id="PTHR38444">
    <property type="entry name" value="ENTEROBACTIN BIOSYNTHESIS PROTEIN YBDZ"/>
    <property type="match status" value="1"/>
</dbReference>
<accession>A0ABV6U0R2</accession>
<reference evidence="2 3" key="1">
    <citation type="submission" date="2024-09" db="EMBL/GenBank/DDBJ databases">
        <authorList>
            <person name="Sun Q."/>
            <person name="Mori K."/>
        </authorList>
    </citation>
    <scope>NUCLEOTIDE SEQUENCE [LARGE SCALE GENOMIC DNA]</scope>
    <source>
        <strain evidence="2 3">TBRC 1851</strain>
    </source>
</reference>
<name>A0ABV6U0R2_9ACTN</name>
<evidence type="ECO:0000313" key="3">
    <source>
        <dbReference type="Proteomes" id="UP001589870"/>
    </source>
</evidence>
<dbReference type="RefSeq" id="WP_394300248.1">
    <property type="nucleotide sequence ID" value="NZ_JBHMQT010000009.1"/>
</dbReference>
<dbReference type="Proteomes" id="UP001589870">
    <property type="component" value="Unassembled WGS sequence"/>
</dbReference>
<dbReference type="Gene3D" id="3.90.820.10">
    <property type="entry name" value="Structural Genomics, Unknown Function 30-nov-00 1gh9 Mol_id"/>
    <property type="match status" value="1"/>
</dbReference>
<proteinExistence type="predicted"/>
<evidence type="ECO:0000259" key="1">
    <source>
        <dbReference type="SMART" id="SM00923"/>
    </source>
</evidence>
<gene>
    <name evidence="2" type="ORF">ACFHYQ_06980</name>
</gene>
<dbReference type="SUPFAM" id="SSF160582">
    <property type="entry name" value="MbtH-like"/>
    <property type="match status" value="1"/>
</dbReference>
<dbReference type="InterPro" id="IPR038020">
    <property type="entry name" value="MbtH-like_sf"/>
</dbReference>
<feature type="domain" description="MbtH-like" evidence="1">
    <location>
        <begin position="1"/>
        <end position="47"/>
    </location>
</feature>
<dbReference type="PANTHER" id="PTHR38444:SF1">
    <property type="entry name" value="ENTEROBACTIN BIOSYNTHESIS PROTEIN YBDZ"/>
    <property type="match status" value="1"/>
</dbReference>
<dbReference type="InterPro" id="IPR037407">
    <property type="entry name" value="MLP_fam"/>
</dbReference>